<dbReference type="GO" id="GO:0006352">
    <property type="term" value="P:DNA-templated transcription initiation"/>
    <property type="evidence" value="ECO:0007669"/>
    <property type="project" value="InterPro"/>
</dbReference>
<dbReference type="SUPFAM" id="SSF88659">
    <property type="entry name" value="Sigma3 and sigma4 domains of RNA polymerase sigma factors"/>
    <property type="match status" value="1"/>
</dbReference>
<dbReference type="GO" id="GO:0003677">
    <property type="term" value="F:DNA binding"/>
    <property type="evidence" value="ECO:0007669"/>
    <property type="project" value="UniProtKB-KW"/>
</dbReference>
<evidence type="ECO:0000313" key="8">
    <source>
        <dbReference type="Proteomes" id="UP001151081"/>
    </source>
</evidence>
<evidence type="ECO:0000256" key="2">
    <source>
        <dbReference type="ARBA" id="ARBA00023015"/>
    </source>
</evidence>
<dbReference type="PANTHER" id="PTHR43133">
    <property type="entry name" value="RNA POLYMERASE ECF-TYPE SIGMA FACTO"/>
    <property type="match status" value="1"/>
</dbReference>
<reference evidence="7 8" key="1">
    <citation type="submission" date="2021-04" db="EMBL/GenBank/DDBJ databases">
        <title>Genome analysis of Polyangium sp.</title>
        <authorList>
            <person name="Li Y."/>
            <person name="Wang J."/>
        </authorList>
    </citation>
    <scope>NUCLEOTIDE SEQUENCE [LARGE SCALE GENOMIC DNA]</scope>
    <source>
        <strain evidence="7 8">SDU14</strain>
    </source>
</reference>
<dbReference type="SUPFAM" id="SSF88946">
    <property type="entry name" value="Sigma2 domain of RNA polymerase sigma factors"/>
    <property type="match status" value="1"/>
</dbReference>
<dbReference type="RefSeq" id="WP_272426305.1">
    <property type="nucleotide sequence ID" value="NZ_JAGTJJ010000043.1"/>
</dbReference>
<keyword evidence="3" id="KW-0731">Sigma factor</keyword>
<dbReference type="InterPro" id="IPR013325">
    <property type="entry name" value="RNA_pol_sigma_r2"/>
</dbReference>
<name>A0A9X3XAR0_9BACT</name>
<keyword evidence="8" id="KW-1185">Reference proteome</keyword>
<dbReference type="GO" id="GO:0016987">
    <property type="term" value="F:sigma factor activity"/>
    <property type="evidence" value="ECO:0007669"/>
    <property type="project" value="UniProtKB-KW"/>
</dbReference>
<gene>
    <name evidence="7" type="ORF">KEG57_39960</name>
</gene>
<dbReference type="InterPro" id="IPR013324">
    <property type="entry name" value="RNA_pol_sigma_r3/r4-like"/>
</dbReference>
<evidence type="ECO:0000256" key="5">
    <source>
        <dbReference type="ARBA" id="ARBA00023163"/>
    </source>
</evidence>
<evidence type="ECO:0000259" key="6">
    <source>
        <dbReference type="Pfam" id="PF08281"/>
    </source>
</evidence>
<evidence type="ECO:0000313" key="7">
    <source>
        <dbReference type="EMBL" id="MDC3986717.1"/>
    </source>
</evidence>
<dbReference type="Proteomes" id="UP001151081">
    <property type="component" value="Unassembled WGS sequence"/>
</dbReference>
<dbReference type="NCBIfam" id="TIGR02937">
    <property type="entry name" value="sigma70-ECF"/>
    <property type="match status" value="1"/>
</dbReference>
<comment type="similarity">
    <text evidence="1">Belongs to the sigma-70 factor family. ECF subfamily.</text>
</comment>
<evidence type="ECO:0000256" key="4">
    <source>
        <dbReference type="ARBA" id="ARBA00023125"/>
    </source>
</evidence>
<dbReference type="Gene3D" id="1.10.10.10">
    <property type="entry name" value="Winged helix-like DNA-binding domain superfamily/Winged helix DNA-binding domain"/>
    <property type="match status" value="1"/>
</dbReference>
<dbReference type="Pfam" id="PF08281">
    <property type="entry name" value="Sigma70_r4_2"/>
    <property type="match status" value="1"/>
</dbReference>
<proteinExistence type="inferred from homology"/>
<feature type="domain" description="RNA polymerase sigma factor 70 region 4 type 2" evidence="6">
    <location>
        <begin position="117"/>
        <end position="169"/>
    </location>
</feature>
<organism evidence="7 8">
    <name type="scientific">Polyangium jinanense</name>
    <dbReference type="NCBI Taxonomy" id="2829994"/>
    <lineage>
        <taxon>Bacteria</taxon>
        <taxon>Pseudomonadati</taxon>
        <taxon>Myxococcota</taxon>
        <taxon>Polyangia</taxon>
        <taxon>Polyangiales</taxon>
        <taxon>Polyangiaceae</taxon>
        <taxon>Polyangium</taxon>
    </lineage>
</organism>
<dbReference type="EMBL" id="JAGTJJ010000043">
    <property type="protein sequence ID" value="MDC3986717.1"/>
    <property type="molecule type" value="Genomic_DNA"/>
</dbReference>
<dbReference type="InterPro" id="IPR013249">
    <property type="entry name" value="RNA_pol_sigma70_r4_t2"/>
</dbReference>
<keyword evidence="2" id="KW-0805">Transcription regulation</keyword>
<keyword evidence="4" id="KW-0238">DNA-binding</keyword>
<dbReference type="InterPro" id="IPR039425">
    <property type="entry name" value="RNA_pol_sigma-70-like"/>
</dbReference>
<dbReference type="InterPro" id="IPR036388">
    <property type="entry name" value="WH-like_DNA-bd_sf"/>
</dbReference>
<protein>
    <submittedName>
        <fullName evidence="7">Sigma-70 family RNA polymerase sigma factor</fullName>
    </submittedName>
</protein>
<dbReference type="CDD" id="cd06171">
    <property type="entry name" value="Sigma70_r4"/>
    <property type="match status" value="1"/>
</dbReference>
<dbReference type="Gene3D" id="1.10.1740.10">
    <property type="match status" value="1"/>
</dbReference>
<dbReference type="InterPro" id="IPR014284">
    <property type="entry name" value="RNA_pol_sigma-70_dom"/>
</dbReference>
<sequence length="181" mass="19391">MHNAGTEDVLDHISQLALTRRAALAALARKEGVSPEDAVDCVQEGLCKLLVAAQDGSLAAEGEDWAAILGGMVRNAARNRRRRHFVARPHDDLDAYPLDGREGAAADEALVRAEEHVRLRACVEELCEIQKAVVTLRMLEEQPGEDVAQALGISPGYVAVLLHRAKAALRVCMTGRGAGPS</sequence>
<evidence type="ECO:0000256" key="3">
    <source>
        <dbReference type="ARBA" id="ARBA00023082"/>
    </source>
</evidence>
<accession>A0A9X3XAR0</accession>
<comment type="caution">
    <text evidence="7">The sequence shown here is derived from an EMBL/GenBank/DDBJ whole genome shotgun (WGS) entry which is preliminary data.</text>
</comment>
<dbReference type="AlphaFoldDB" id="A0A9X3XAR0"/>
<keyword evidence="5" id="KW-0804">Transcription</keyword>
<evidence type="ECO:0000256" key="1">
    <source>
        <dbReference type="ARBA" id="ARBA00010641"/>
    </source>
</evidence>
<dbReference type="PANTHER" id="PTHR43133:SF8">
    <property type="entry name" value="RNA POLYMERASE SIGMA FACTOR HI_1459-RELATED"/>
    <property type="match status" value="1"/>
</dbReference>